<name>A0A162PR11_9CRUS</name>
<dbReference type="OrthoDB" id="6363515at2759"/>
<dbReference type="EMBL" id="LRGB01000446">
    <property type="protein sequence ID" value="KZS19072.1"/>
    <property type="molecule type" value="Genomic_DNA"/>
</dbReference>
<protein>
    <submittedName>
        <fullName evidence="2">Uncharacterized protein</fullName>
    </submittedName>
</protein>
<accession>A0A162PR11</accession>
<organism evidence="2 3">
    <name type="scientific">Daphnia magna</name>
    <dbReference type="NCBI Taxonomy" id="35525"/>
    <lineage>
        <taxon>Eukaryota</taxon>
        <taxon>Metazoa</taxon>
        <taxon>Ecdysozoa</taxon>
        <taxon>Arthropoda</taxon>
        <taxon>Crustacea</taxon>
        <taxon>Branchiopoda</taxon>
        <taxon>Diplostraca</taxon>
        <taxon>Cladocera</taxon>
        <taxon>Anomopoda</taxon>
        <taxon>Daphniidae</taxon>
        <taxon>Daphnia</taxon>
    </lineage>
</organism>
<dbReference type="Proteomes" id="UP000076858">
    <property type="component" value="Unassembled WGS sequence"/>
</dbReference>
<reference evidence="2 3" key="1">
    <citation type="submission" date="2016-03" db="EMBL/GenBank/DDBJ databases">
        <title>EvidentialGene: Evidence-directed Construction of Genes on Genomes.</title>
        <authorList>
            <person name="Gilbert D.G."/>
            <person name="Choi J.-H."/>
            <person name="Mockaitis K."/>
            <person name="Colbourne J."/>
            <person name="Pfrender M."/>
        </authorList>
    </citation>
    <scope>NUCLEOTIDE SEQUENCE [LARGE SCALE GENOMIC DNA]</scope>
    <source>
        <strain evidence="2 3">Xinb3</strain>
        <tissue evidence="2">Complete organism</tissue>
    </source>
</reference>
<keyword evidence="1" id="KW-0175">Coiled coil</keyword>
<evidence type="ECO:0000313" key="2">
    <source>
        <dbReference type="EMBL" id="KZS19072.1"/>
    </source>
</evidence>
<dbReference type="AlphaFoldDB" id="A0A162PR11"/>
<proteinExistence type="predicted"/>
<evidence type="ECO:0000256" key="1">
    <source>
        <dbReference type="SAM" id="Coils"/>
    </source>
</evidence>
<feature type="coiled-coil region" evidence="1">
    <location>
        <begin position="248"/>
        <end position="369"/>
    </location>
</feature>
<keyword evidence="3" id="KW-1185">Reference proteome</keyword>
<feature type="coiled-coil region" evidence="1">
    <location>
        <begin position="69"/>
        <end position="166"/>
    </location>
</feature>
<dbReference type="STRING" id="35525.A0A162PR11"/>
<evidence type="ECO:0000313" key="3">
    <source>
        <dbReference type="Proteomes" id="UP000076858"/>
    </source>
</evidence>
<sequence>MWCVKSRRHISTGRVFPRNFSVSFPRTLRLHILAFDLTDRPSCFNFQHLDVALLGALIVQQDGKMSTLEEDQKELIHAMKEQIHRLEMELREKTERVEQLEAILADEERQVQLEVIERLEADWNKERELIDNEREEELRLLQEALEEALEEKAEIESKMLRDASRESQLLDDFEWKLGEIEREYKKKLVETEKSAEERFKNEMAMEYQKLVEDKRDIDEKLTEIAHLKSYEAEVTQLRGLVFEQQRVIRTAARQVDHLKETEKILEDDLHRIRMQGCTRKQQQEMEAKWKENSLTEYNRLRAELVASNEEEMLKAIRQVVREKDDQIAAIKKQLDTQQLAMNHQIAELKNSFQQREAKLNKQVEATRAEADREL</sequence>
<gene>
    <name evidence="2" type="ORF">APZ42_014557</name>
</gene>
<comment type="caution">
    <text evidence="2">The sequence shown here is derived from an EMBL/GenBank/DDBJ whole genome shotgun (WGS) entry which is preliminary data.</text>
</comment>